<dbReference type="Gene3D" id="3.40.50.1460">
    <property type="match status" value="1"/>
</dbReference>
<evidence type="ECO:0000256" key="1">
    <source>
        <dbReference type="ARBA" id="ARBA00009941"/>
    </source>
</evidence>
<dbReference type="AlphaFoldDB" id="A0A7J6DL73"/>
<evidence type="ECO:0000313" key="3">
    <source>
        <dbReference type="Proteomes" id="UP000583929"/>
    </source>
</evidence>
<keyword evidence="3" id="KW-1185">Reference proteome</keyword>
<organism evidence="2 3">
    <name type="scientific">Cannabis sativa</name>
    <name type="common">Hemp</name>
    <name type="synonym">Marijuana</name>
    <dbReference type="NCBI Taxonomy" id="3483"/>
    <lineage>
        <taxon>Eukaryota</taxon>
        <taxon>Viridiplantae</taxon>
        <taxon>Streptophyta</taxon>
        <taxon>Embryophyta</taxon>
        <taxon>Tracheophyta</taxon>
        <taxon>Spermatophyta</taxon>
        <taxon>Magnoliopsida</taxon>
        <taxon>eudicotyledons</taxon>
        <taxon>Gunneridae</taxon>
        <taxon>Pentapetalae</taxon>
        <taxon>rosids</taxon>
        <taxon>fabids</taxon>
        <taxon>Rosales</taxon>
        <taxon>Cannabaceae</taxon>
        <taxon>Cannabis</taxon>
    </lineage>
</organism>
<proteinExistence type="inferred from homology"/>
<dbReference type="PANTHER" id="PTHR12000:SF50">
    <property type="entry name" value="VACUOLAR-PROCESSING ENZYME GAMMA-ISOZYME"/>
    <property type="match status" value="1"/>
</dbReference>
<comment type="caution">
    <text evidence="2">The sequence shown here is derived from an EMBL/GenBank/DDBJ whole genome shotgun (WGS) entry which is preliminary data.</text>
</comment>
<dbReference type="GO" id="GO:0051603">
    <property type="term" value="P:proteolysis involved in protein catabolic process"/>
    <property type="evidence" value="ECO:0007669"/>
    <property type="project" value="TreeGrafter"/>
</dbReference>
<dbReference type="PANTHER" id="PTHR12000">
    <property type="entry name" value="HEMOGLOBINASE FAMILY MEMBER"/>
    <property type="match status" value="1"/>
</dbReference>
<comment type="similarity">
    <text evidence="1">Belongs to the peptidase C13 family.</text>
</comment>
<dbReference type="EMBL" id="JAATIQ010000933">
    <property type="protein sequence ID" value="KAF4346686.1"/>
    <property type="molecule type" value="Genomic_DNA"/>
</dbReference>
<name>A0A7J6DL73_CANSA</name>
<accession>A0A7J6DL73</accession>
<gene>
    <name evidence="2" type="ORF">G4B88_009913</name>
</gene>
<protein>
    <submittedName>
        <fullName evidence="2">Uncharacterized protein</fullName>
    </submittedName>
</protein>
<dbReference type="GO" id="GO:0005773">
    <property type="term" value="C:vacuole"/>
    <property type="evidence" value="ECO:0007669"/>
    <property type="project" value="GOC"/>
</dbReference>
<dbReference type="Proteomes" id="UP000583929">
    <property type="component" value="Unassembled WGS sequence"/>
</dbReference>
<evidence type="ECO:0000313" key="2">
    <source>
        <dbReference type="EMBL" id="KAF4346686.1"/>
    </source>
</evidence>
<dbReference type="GO" id="GO:0004197">
    <property type="term" value="F:cysteine-type endopeptidase activity"/>
    <property type="evidence" value="ECO:0007669"/>
    <property type="project" value="TreeGrafter"/>
</dbReference>
<reference evidence="2 3" key="1">
    <citation type="journal article" date="2020" name="bioRxiv">
        <title>Sequence and annotation of 42 cannabis genomes reveals extensive copy number variation in cannabinoid synthesis and pathogen resistance genes.</title>
        <authorList>
            <person name="Mckernan K.J."/>
            <person name="Helbert Y."/>
            <person name="Kane L.T."/>
            <person name="Ebling H."/>
            <person name="Zhang L."/>
            <person name="Liu B."/>
            <person name="Eaton Z."/>
            <person name="Mclaughlin S."/>
            <person name="Kingan S."/>
            <person name="Baybayan P."/>
            <person name="Concepcion G."/>
            <person name="Jordan M."/>
            <person name="Riva A."/>
            <person name="Barbazuk W."/>
            <person name="Harkins T."/>
        </authorList>
    </citation>
    <scope>NUCLEOTIDE SEQUENCE [LARGE SCALE GENOMIC DNA]</scope>
    <source>
        <strain evidence="3">cv. Jamaican Lion 4</strain>
        <tissue evidence="2">Leaf</tissue>
    </source>
</reference>
<dbReference type="GO" id="GO:0006624">
    <property type="term" value="P:vacuolar protein processing"/>
    <property type="evidence" value="ECO:0007669"/>
    <property type="project" value="TreeGrafter"/>
</dbReference>
<sequence length="126" mass="14366">MSKVDPRRTEIFLEKKTVRWGRSDDPDGSGPMVPMGPVRWSRWVQSDGPMVQSDAMGPMLWFLLGSDVYATTASNATEDSWAEYCPNFDAPQEYDTCLGDLYNISWLENRDMNDVGSETLLQQYEL</sequence>
<dbReference type="InterPro" id="IPR001096">
    <property type="entry name" value="Peptidase_C13"/>
</dbReference>
<feature type="non-terminal residue" evidence="2">
    <location>
        <position position="1"/>
    </location>
</feature>
<dbReference type="Pfam" id="PF01650">
    <property type="entry name" value="Peptidase_C13"/>
    <property type="match status" value="1"/>
</dbReference>